<sequence length="251" mass="27950">MPKPKASLKARYATDKLGVVGTLAVDAGDFRLLASATDTTFVGGPSLNGLSLSIEKPGSFFIDYDVPKQDVLFQFMNTVRVLDKPLNLTYTHEKGMNQTAFNGTLMLDPANELSANYGFDSGNCRLKYTYTHGAKTTFEPSYDFAQNSWDFTVSQKLFDDDILRASYETSSKVLGLDWSRNSMLNGTLKWMFDFNSLCGLVKSSSFQNDSLLIGFFEMSEMVSLCISASVNLAEKRKVPKFCAESSWNFDM</sequence>
<gene>
    <name evidence="1" type="ORF">RHSIM_Rhsim08G0113900</name>
</gene>
<comment type="caution">
    <text evidence="1">The sequence shown here is derived from an EMBL/GenBank/DDBJ whole genome shotgun (WGS) entry which is preliminary data.</text>
</comment>
<dbReference type="EMBL" id="WJXA01000008">
    <property type="protein sequence ID" value="KAF7134571.1"/>
    <property type="molecule type" value="Genomic_DNA"/>
</dbReference>
<dbReference type="GO" id="GO:0034765">
    <property type="term" value="P:regulation of monoatomic ion transmembrane transport"/>
    <property type="evidence" value="ECO:0007669"/>
    <property type="project" value="InterPro"/>
</dbReference>
<keyword evidence="2" id="KW-1185">Reference proteome</keyword>
<dbReference type="OrthoDB" id="1185978at2759"/>
<dbReference type="GO" id="GO:0022843">
    <property type="term" value="F:voltage-gated monoatomic cation channel activity"/>
    <property type="evidence" value="ECO:0007669"/>
    <property type="project" value="InterPro"/>
</dbReference>
<accession>A0A834LDA8</accession>
<dbReference type="AlphaFoldDB" id="A0A834LDA8"/>
<protein>
    <submittedName>
        <fullName evidence="1">Uncharacterized protein</fullName>
    </submittedName>
</protein>
<reference evidence="1" key="1">
    <citation type="submission" date="2019-11" db="EMBL/GenBank/DDBJ databases">
        <authorList>
            <person name="Liu Y."/>
            <person name="Hou J."/>
            <person name="Li T.-Q."/>
            <person name="Guan C.-H."/>
            <person name="Wu X."/>
            <person name="Wu H.-Z."/>
            <person name="Ling F."/>
            <person name="Zhang R."/>
            <person name="Shi X.-G."/>
            <person name="Ren J.-P."/>
            <person name="Chen E.-F."/>
            <person name="Sun J.-M."/>
        </authorList>
    </citation>
    <scope>NUCLEOTIDE SEQUENCE</scope>
    <source>
        <strain evidence="1">Adult_tree_wgs_1</strain>
        <tissue evidence="1">Leaves</tissue>
    </source>
</reference>
<dbReference type="PANTHER" id="PTHR35284">
    <property type="entry name" value="OUTER ENVELOPE PORE PROTEIN 24A, CHLOROPLASTIC-RELATED"/>
    <property type="match status" value="1"/>
</dbReference>
<proteinExistence type="predicted"/>
<name>A0A834LDA8_RHOSS</name>
<evidence type="ECO:0000313" key="2">
    <source>
        <dbReference type="Proteomes" id="UP000626092"/>
    </source>
</evidence>
<dbReference type="Proteomes" id="UP000626092">
    <property type="component" value="Unassembled WGS sequence"/>
</dbReference>
<evidence type="ECO:0000313" key="1">
    <source>
        <dbReference type="EMBL" id="KAF7134571.1"/>
    </source>
</evidence>
<organism evidence="1 2">
    <name type="scientific">Rhododendron simsii</name>
    <name type="common">Sims's rhododendron</name>
    <dbReference type="NCBI Taxonomy" id="118357"/>
    <lineage>
        <taxon>Eukaryota</taxon>
        <taxon>Viridiplantae</taxon>
        <taxon>Streptophyta</taxon>
        <taxon>Embryophyta</taxon>
        <taxon>Tracheophyta</taxon>
        <taxon>Spermatophyta</taxon>
        <taxon>Magnoliopsida</taxon>
        <taxon>eudicotyledons</taxon>
        <taxon>Gunneridae</taxon>
        <taxon>Pentapetalae</taxon>
        <taxon>asterids</taxon>
        <taxon>Ericales</taxon>
        <taxon>Ericaceae</taxon>
        <taxon>Ericoideae</taxon>
        <taxon>Rhodoreae</taxon>
        <taxon>Rhododendron</taxon>
    </lineage>
</organism>
<dbReference type="PANTHER" id="PTHR35284:SF5">
    <property type="entry name" value="OUTER ENVELOPE PORE PROTEIN 24, CHLOROPLASTIC-LIKE"/>
    <property type="match status" value="1"/>
</dbReference>
<dbReference type="InterPro" id="IPR034626">
    <property type="entry name" value="OEP24"/>
</dbReference>